<protein>
    <submittedName>
        <fullName evidence="1">RmlC-like cupin</fullName>
    </submittedName>
</protein>
<accession>A0ACB6QWP5</accession>
<keyword evidence="2" id="KW-1185">Reference proteome</keyword>
<evidence type="ECO:0000313" key="1">
    <source>
        <dbReference type="EMBL" id="KAF2471438.1"/>
    </source>
</evidence>
<sequence>MRHTAFCKPPAQRMKWLNFSIDCCHRHTARHTSDQHSSALDALAISVFANSFRQDEGATAQSTFATTPTASDPYSCQCGFGNHLASESIPGEQLNGSSFVSIRQALQHVWMYRIRSSVAHRELSRSNLNDNLCPRLESYFGSSNKRVEYNPSQQAWNPFPLPEASPSSSINYELPELGPIGSNFDIDSGSGWEIVHKLAGNLHTYLQPHTPFDVVAWHSNYSLFKYAVENFINMANVECDQADPTIYCEHLSPIFWFLPPNGYPYAILYGTYGGSSHVLEPGGLSCETSNMPYGETYGTWKTATTQDLVPTRVCDDTLAFVSHISVPLLLTEWELQSPALHPNDPNKLAEFKGRFLDHLNEVNAELSREGLPILGASEWLLDVSLLDLVASLMFFYLICHLAKHVPVINESAKYRYRKPHRLFSGLLPHCMRLFSVRDCTINIQINNGTLAMQYHLRIRCVHDLSNAHIKLPVLQRIVFNMLTIHSSSLLNRIVPSLLWGDIANSFHSRPAKRLVALSIIIKREFSTTFIGFEECFERKFCFPSSALLHLLRTQGKLNAFSISLRLLDISEYVALSLWIQEIQPRLWPIAQVDPLDNRGIIHHRKNLHLFSSAPTSQSAASIMLLKQLAVNLRKPKRNPADAKISVVSFQLGANKRGFHVLNELEAVLITLINPLTLYYNLEELTQNTKYSTPNLHSLPPSLTQLSNPKSNIWTLQLQCQCTCIVTTGFVGHGWPHYFYGRSQVVNIMWRWRIVEETIRNCLEERKEKMWTLMSFHTRSIIKCWRYIFPESQVEAIERFCHNLTSAPRIQLMLPRLGSGNNRILPASRKYSPMVIYNEPIGGFQ</sequence>
<evidence type="ECO:0000313" key="2">
    <source>
        <dbReference type="Proteomes" id="UP000799755"/>
    </source>
</evidence>
<proteinExistence type="predicted"/>
<comment type="caution">
    <text evidence="1">The sequence shown here is derived from an EMBL/GenBank/DDBJ whole genome shotgun (WGS) entry which is preliminary data.</text>
</comment>
<dbReference type="EMBL" id="MU003505">
    <property type="protein sequence ID" value="KAF2471438.1"/>
    <property type="molecule type" value="Genomic_DNA"/>
</dbReference>
<dbReference type="Proteomes" id="UP000799755">
    <property type="component" value="Unassembled WGS sequence"/>
</dbReference>
<gene>
    <name evidence="1" type="ORF">BDR25DRAFT_354680</name>
</gene>
<organism evidence="1 2">
    <name type="scientific">Lindgomyces ingoldianus</name>
    <dbReference type="NCBI Taxonomy" id="673940"/>
    <lineage>
        <taxon>Eukaryota</taxon>
        <taxon>Fungi</taxon>
        <taxon>Dikarya</taxon>
        <taxon>Ascomycota</taxon>
        <taxon>Pezizomycotina</taxon>
        <taxon>Dothideomycetes</taxon>
        <taxon>Pleosporomycetidae</taxon>
        <taxon>Pleosporales</taxon>
        <taxon>Lindgomycetaceae</taxon>
        <taxon>Lindgomyces</taxon>
    </lineage>
</organism>
<reference evidence="1" key="1">
    <citation type="journal article" date="2020" name="Stud. Mycol.">
        <title>101 Dothideomycetes genomes: a test case for predicting lifestyles and emergence of pathogens.</title>
        <authorList>
            <person name="Haridas S."/>
            <person name="Albert R."/>
            <person name="Binder M."/>
            <person name="Bloem J."/>
            <person name="Labutti K."/>
            <person name="Salamov A."/>
            <person name="Andreopoulos B."/>
            <person name="Baker S."/>
            <person name="Barry K."/>
            <person name="Bills G."/>
            <person name="Bluhm B."/>
            <person name="Cannon C."/>
            <person name="Castanera R."/>
            <person name="Culley D."/>
            <person name="Daum C."/>
            <person name="Ezra D."/>
            <person name="Gonzalez J."/>
            <person name="Henrissat B."/>
            <person name="Kuo A."/>
            <person name="Liang C."/>
            <person name="Lipzen A."/>
            <person name="Lutzoni F."/>
            <person name="Magnuson J."/>
            <person name="Mondo S."/>
            <person name="Nolan M."/>
            <person name="Ohm R."/>
            <person name="Pangilinan J."/>
            <person name="Park H.-J."/>
            <person name="Ramirez L."/>
            <person name="Alfaro M."/>
            <person name="Sun H."/>
            <person name="Tritt A."/>
            <person name="Yoshinaga Y."/>
            <person name="Zwiers L.-H."/>
            <person name="Turgeon B."/>
            <person name="Goodwin S."/>
            <person name="Spatafora J."/>
            <person name="Crous P."/>
            <person name="Grigoriev I."/>
        </authorList>
    </citation>
    <scope>NUCLEOTIDE SEQUENCE</scope>
    <source>
        <strain evidence="1">ATCC 200398</strain>
    </source>
</reference>
<name>A0ACB6QWP5_9PLEO</name>